<accession>A0ABW1NH26</accession>
<dbReference type="Gene3D" id="2.115.10.20">
    <property type="entry name" value="Glycosyl hydrolase domain, family 43"/>
    <property type="match status" value="2"/>
</dbReference>
<sequence length="299" mass="32422">MSVADLGELLPAPDRSAVAITPPVAGEGHWAGAPSAVLADGTIYLAYRLRRPIGEGRGYAVSVARSADGTTFETLRTIRREDMDAESLERPTLVHTPEGRWRLYLSCATIGTKHWRVEVLEADDPADFDPAGRRTVLAGDASTGVKDTVIVRHGGVWHLWASCHPLADPEQADQMVTDYATSTDGLVWTWRGTALRGRPGEWDGRGVRISAVRFEGDRVVAFYDGRASAAENYEEKTGVAVGRDPAELTAIGTAPLAASPHRGGGLRYLDLVDLPGGGTRLYYEYTRADGTHELRTELR</sequence>
<dbReference type="EMBL" id="JBHSRF010000013">
    <property type="protein sequence ID" value="MFC6081989.1"/>
    <property type="molecule type" value="Genomic_DNA"/>
</dbReference>
<dbReference type="Proteomes" id="UP001596137">
    <property type="component" value="Unassembled WGS sequence"/>
</dbReference>
<dbReference type="InterPro" id="IPR023296">
    <property type="entry name" value="Glyco_hydro_beta-prop_sf"/>
</dbReference>
<evidence type="ECO:0000313" key="1">
    <source>
        <dbReference type="EMBL" id="MFC6081989.1"/>
    </source>
</evidence>
<dbReference type="RefSeq" id="WP_380751059.1">
    <property type="nucleotide sequence ID" value="NZ_JBHSRF010000013.1"/>
</dbReference>
<comment type="caution">
    <text evidence="1">The sequence shown here is derived from an EMBL/GenBank/DDBJ whole genome shotgun (WGS) entry which is preliminary data.</text>
</comment>
<reference evidence="2" key="1">
    <citation type="journal article" date="2019" name="Int. J. Syst. Evol. Microbiol.">
        <title>The Global Catalogue of Microorganisms (GCM) 10K type strain sequencing project: providing services to taxonomists for standard genome sequencing and annotation.</title>
        <authorList>
            <consortium name="The Broad Institute Genomics Platform"/>
            <consortium name="The Broad Institute Genome Sequencing Center for Infectious Disease"/>
            <person name="Wu L."/>
            <person name="Ma J."/>
        </authorList>
    </citation>
    <scope>NUCLEOTIDE SEQUENCE [LARGE SCALE GENOMIC DNA]</scope>
    <source>
        <strain evidence="2">JCM 30346</strain>
    </source>
</reference>
<gene>
    <name evidence="1" type="ORF">ACFP1K_12540</name>
</gene>
<proteinExistence type="predicted"/>
<keyword evidence="2" id="KW-1185">Reference proteome</keyword>
<organism evidence="1 2">
    <name type="scientific">Sphaerisporangium aureirubrum</name>
    <dbReference type="NCBI Taxonomy" id="1544736"/>
    <lineage>
        <taxon>Bacteria</taxon>
        <taxon>Bacillati</taxon>
        <taxon>Actinomycetota</taxon>
        <taxon>Actinomycetes</taxon>
        <taxon>Streptosporangiales</taxon>
        <taxon>Streptosporangiaceae</taxon>
        <taxon>Sphaerisporangium</taxon>
    </lineage>
</organism>
<name>A0ABW1NH26_9ACTN</name>
<dbReference type="SUPFAM" id="SSF75005">
    <property type="entry name" value="Arabinanase/levansucrase/invertase"/>
    <property type="match status" value="1"/>
</dbReference>
<protein>
    <recommendedName>
        <fullName evidence="3">Exo-alpha-sialidase</fullName>
    </recommendedName>
</protein>
<evidence type="ECO:0008006" key="3">
    <source>
        <dbReference type="Google" id="ProtNLM"/>
    </source>
</evidence>
<evidence type="ECO:0000313" key="2">
    <source>
        <dbReference type="Proteomes" id="UP001596137"/>
    </source>
</evidence>